<proteinExistence type="predicted"/>
<protein>
    <recommendedName>
        <fullName evidence="3">Type II toxin-antitoxin system HicA family toxin</fullName>
    </recommendedName>
</protein>
<dbReference type="RefSeq" id="WP_012074154.1">
    <property type="nucleotide sequence ID" value="NZ_AP024513.1"/>
</dbReference>
<organism evidence="1 2">
    <name type="scientific">Pseudomonas aeruginosa</name>
    <dbReference type="NCBI Taxonomy" id="287"/>
    <lineage>
        <taxon>Bacteria</taxon>
        <taxon>Pseudomonadati</taxon>
        <taxon>Pseudomonadota</taxon>
        <taxon>Gammaproteobacteria</taxon>
        <taxon>Pseudomonadales</taxon>
        <taxon>Pseudomonadaceae</taxon>
        <taxon>Pseudomonas</taxon>
    </lineage>
</organism>
<name>A0A9P1RBJ0_PSEAI</name>
<gene>
    <name evidence="1" type="ORF">PAERUG_P19_London_7_VIM_2_05_10_06452</name>
</gene>
<comment type="caution">
    <text evidence="1">The sequence shown here is derived from an EMBL/GenBank/DDBJ whole genome shotgun (WGS) entry which is preliminary data.</text>
</comment>
<evidence type="ECO:0000313" key="2">
    <source>
        <dbReference type="Proteomes" id="UP000045039"/>
    </source>
</evidence>
<accession>A0A9P1RBJ0</accession>
<dbReference type="AlphaFoldDB" id="A0A9P1RBJ0"/>
<reference evidence="2" key="1">
    <citation type="submission" date="2015-06" db="EMBL/GenBank/DDBJ databases">
        <authorList>
            <person name="Radhakrishnan Rajesh"/>
            <person name="Underwood Anthony"/>
            <person name="Al-Shahib Ali"/>
        </authorList>
    </citation>
    <scope>NUCLEOTIDE SEQUENCE [LARGE SCALE GENOMIC DNA]</scope>
    <source>
        <strain evidence="2">P19_London_7_VIM_2_05_10</strain>
    </source>
</reference>
<evidence type="ECO:0000313" key="1">
    <source>
        <dbReference type="EMBL" id="CRQ03358.1"/>
    </source>
</evidence>
<dbReference type="EMBL" id="CVVU01000265">
    <property type="protein sequence ID" value="CRQ03358.1"/>
    <property type="molecule type" value="Genomic_DNA"/>
</dbReference>
<evidence type="ECO:0008006" key="3">
    <source>
        <dbReference type="Google" id="ProtNLM"/>
    </source>
</evidence>
<sequence>MRVRNDEIRQLCKLARAMGYAVQQTKRLHLKFTKPGRPPVFCSSTPGDCRAWLNARAQLRRSELMAEGGPA</sequence>
<dbReference type="Proteomes" id="UP000045039">
    <property type="component" value="Unassembled WGS sequence"/>
</dbReference>